<dbReference type="AlphaFoldDB" id="A0A9X1V113"/>
<keyword evidence="3" id="KW-1185">Reference proteome</keyword>
<dbReference type="RefSeq" id="WP_240712435.1">
    <property type="nucleotide sequence ID" value="NZ_JAKVTV010000001.1"/>
</dbReference>
<evidence type="ECO:0000256" key="1">
    <source>
        <dbReference type="SAM" id="Phobius"/>
    </source>
</evidence>
<name>A0A9X1V113_9FLAO</name>
<evidence type="ECO:0008006" key="4">
    <source>
        <dbReference type="Google" id="ProtNLM"/>
    </source>
</evidence>
<dbReference type="EMBL" id="JAKVTV010000001">
    <property type="protein sequence ID" value="MCH4822322.1"/>
    <property type="molecule type" value="Genomic_DNA"/>
</dbReference>
<proteinExistence type="predicted"/>
<sequence length="146" mass="16372">MKSSSKHFRFLSSILSLVFLLQSCSIYHNDSISLQQAEELNKDVRITTESGDKFKFKSIEEEDGDYFGLTRLKSKTSKELQKMGLIGRETGKLYAFGLEPLNIEKIQEKNKTVSTIGTVGLVITGIFVVIIIIAAITFNDGIFSPW</sequence>
<accession>A0A9X1V113</accession>
<gene>
    <name evidence="2" type="ORF">ML462_03975</name>
</gene>
<reference evidence="2" key="1">
    <citation type="submission" date="2022-03" db="EMBL/GenBank/DDBJ databases">
        <title>Gramella crocea sp. nov., isolated from activated sludge of a seafood processing plant.</title>
        <authorList>
            <person name="Zhang X."/>
        </authorList>
    </citation>
    <scope>NUCLEOTIDE SEQUENCE</scope>
    <source>
        <strain evidence="2">YJ019</strain>
    </source>
</reference>
<feature type="transmembrane region" description="Helical" evidence="1">
    <location>
        <begin position="116"/>
        <end position="138"/>
    </location>
</feature>
<keyword evidence="1" id="KW-1133">Transmembrane helix</keyword>
<keyword evidence="1" id="KW-0472">Membrane</keyword>
<protein>
    <recommendedName>
        <fullName evidence="4">Lipoprotein</fullName>
    </recommendedName>
</protein>
<evidence type="ECO:0000313" key="3">
    <source>
        <dbReference type="Proteomes" id="UP001139226"/>
    </source>
</evidence>
<comment type="caution">
    <text evidence="2">The sequence shown here is derived from an EMBL/GenBank/DDBJ whole genome shotgun (WGS) entry which is preliminary data.</text>
</comment>
<dbReference type="PROSITE" id="PS51257">
    <property type="entry name" value="PROKAR_LIPOPROTEIN"/>
    <property type="match status" value="1"/>
</dbReference>
<organism evidence="2 3">
    <name type="scientific">Christiangramia lutea</name>
    <dbReference type="NCBI Taxonomy" id="1607951"/>
    <lineage>
        <taxon>Bacteria</taxon>
        <taxon>Pseudomonadati</taxon>
        <taxon>Bacteroidota</taxon>
        <taxon>Flavobacteriia</taxon>
        <taxon>Flavobacteriales</taxon>
        <taxon>Flavobacteriaceae</taxon>
        <taxon>Christiangramia</taxon>
    </lineage>
</organism>
<dbReference type="Proteomes" id="UP001139226">
    <property type="component" value="Unassembled WGS sequence"/>
</dbReference>
<evidence type="ECO:0000313" key="2">
    <source>
        <dbReference type="EMBL" id="MCH4822322.1"/>
    </source>
</evidence>
<keyword evidence="1" id="KW-0812">Transmembrane</keyword>